<reference evidence="3" key="3">
    <citation type="journal article" date="2010" name="Genome Res.">
        <title>Population genomic sequencing of Coccidioides fungi reveals recent hybridization and transposon control.</title>
        <authorList>
            <person name="Neafsey D.E."/>
            <person name="Barker B.M."/>
            <person name="Sharpton T.J."/>
            <person name="Stajich J.E."/>
            <person name="Park D.J."/>
            <person name="Whiston E."/>
            <person name="Hung C.-Y."/>
            <person name="McMahan C."/>
            <person name="White J."/>
            <person name="Sykes S."/>
            <person name="Heiman D."/>
            <person name="Young S."/>
            <person name="Zeng Q."/>
            <person name="Abouelleil A."/>
            <person name="Aftuck L."/>
            <person name="Bessette D."/>
            <person name="Brown A."/>
            <person name="FitzGerald M."/>
            <person name="Lui A."/>
            <person name="Macdonald J.P."/>
            <person name="Priest M."/>
            <person name="Orbach M.J."/>
            <person name="Galgiani J.N."/>
            <person name="Kirkland T.N."/>
            <person name="Cole G.T."/>
            <person name="Birren B.W."/>
            <person name="Henn M.R."/>
            <person name="Taylor J.W."/>
            <person name="Rounsley S.D."/>
        </authorList>
    </citation>
    <scope>NUCLEOTIDE SEQUENCE [LARGE SCALE GENOMIC DNA]</scope>
    <source>
        <strain evidence="3">RMSCC 3488</strain>
    </source>
</reference>
<evidence type="ECO:0000256" key="1">
    <source>
        <dbReference type="SAM" id="MobiDB-lite"/>
    </source>
</evidence>
<gene>
    <name evidence="2" type="ORF">CPAG_00543</name>
</gene>
<proteinExistence type="predicted"/>
<sequence length="176" mass="20133">MRKELPCLSMSVREHVAGRDNRRHGDSNHDEAATSTTPEFLELENPNSARKRTPRPSSRETGIHRSDDIDSILRTVLGNLFLMYGAHGIGEGTRPACNPPDKHKFWIFPTIIHYYDRSHHSCSLYHESSPYSLASQNFESRLIVFNWFRMTHQCLTMADDGVDIFENLLSLVLCST</sequence>
<dbReference type="EMBL" id="DS268109">
    <property type="protein sequence ID" value="KMM64191.1"/>
    <property type="molecule type" value="Genomic_DNA"/>
</dbReference>
<organism evidence="2 3">
    <name type="scientific">Coccidioides posadasii RMSCC 3488</name>
    <dbReference type="NCBI Taxonomy" id="454284"/>
    <lineage>
        <taxon>Eukaryota</taxon>
        <taxon>Fungi</taxon>
        <taxon>Dikarya</taxon>
        <taxon>Ascomycota</taxon>
        <taxon>Pezizomycotina</taxon>
        <taxon>Eurotiomycetes</taxon>
        <taxon>Eurotiomycetidae</taxon>
        <taxon>Onygenales</taxon>
        <taxon>Onygenaceae</taxon>
        <taxon>Coccidioides</taxon>
    </lineage>
</organism>
<dbReference type="VEuPathDB" id="FungiDB:CPAG_00543"/>
<name>A0A0J6EUJ2_COCPO</name>
<protein>
    <submittedName>
        <fullName evidence="2">Uncharacterized protein</fullName>
    </submittedName>
</protein>
<dbReference type="Proteomes" id="UP000054567">
    <property type="component" value="Unassembled WGS sequence"/>
</dbReference>
<evidence type="ECO:0000313" key="2">
    <source>
        <dbReference type="EMBL" id="KMM64191.1"/>
    </source>
</evidence>
<dbReference type="AlphaFoldDB" id="A0A0J6EUJ2"/>
<accession>A0A0J6EUJ2</accession>
<feature type="compositionally biased region" description="Basic and acidic residues" evidence="1">
    <location>
        <begin position="12"/>
        <end position="32"/>
    </location>
</feature>
<reference evidence="2 3" key="1">
    <citation type="submission" date="2007-06" db="EMBL/GenBank/DDBJ databases">
        <title>The Genome Sequence of Coccidioides posadasii RMSCC_3488.</title>
        <authorList>
            <consortium name="Coccidioides Genome Resources Consortium"/>
            <consortium name="The Broad Institute Genome Sequencing Platform"/>
            <person name="Henn M.R."/>
            <person name="Sykes S."/>
            <person name="Young S."/>
            <person name="Jaffe D."/>
            <person name="Berlin A."/>
            <person name="Alvarez P."/>
            <person name="Butler J."/>
            <person name="Gnerre S."/>
            <person name="Grabherr M."/>
            <person name="Mauceli E."/>
            <person name="Brockman W."/>
            <person name="Kodira C."/>
            <person name="Alvarado L."/>
            <person name="Zeng Q."/>
            <person name="Crawford M."/>
            <person name="Antoine C."/>
            <person name="Devon K."/>
            <person name="Galgiani J."/>
            <person name="Orsborn K."/>
            <person name="Lewis M.L."/>
            <person name="Nusbaum C."/>
            <person name="Galagan J."/>
            <person name="Birren B."/>
        </authorList>
    </citation>
    <scope>NUCLEOTIDE SEQUENCE [LARGE SCALE GENOMIC DNA]</scope>
    <source>
        <strain evidence="2 3">RMSCC 3488</strain>
    </source>
</reference>
<evidence type="ECO:0000313" key="3">
    <source>
        <dbReference type="Proteomes" id="UP000054567"/>
    </source>
</evidence>
<reference evidence="3" key="2">
    <citation type="journal article" date="2009" name="Genome Res.">
        <title>Comparative genomic analyses of the human fungal pathogens Coccidioides and their relatives.</title>
        <authorList>
            <person name="Sharpton T.J."/>
            <person name="Stajich J.E."/>
            <person name="Rounsley S.D."/>
            <person name="Gardner M.J."/>
            <person name="Wortman J.R."/>
            <person name="Jordar V.S."/>
            <person name="Maiti R."/>
            <person name="Kodira C.D."/>
            <person name="Neafsey D.E."/>
            <person name="Zeng Q."/>
            <person name="Hung C.-Y."/>
            <person name="McMahan C."/>
            <person name="Muszewska A."/>
            <person name="Grynberg M."/>
            <person name="Mandel M.A."/>
            <person name="Kellner E.M."/>
            <person name="Barker B.M."/>
            <person name="Galgiani J.N."/>
            <person name="Orbach M.J."/>
            <person name="Kirkland T.N."/>
            <person name="Cole G.T."/>
            <person name="Henn M.R."/>
            <person name="Birren B.W."/>
            <person name="Taylor J.W."/>
        </authorList>
    </citation>
    <scope>NUCLEOTIDE SEQUENCE [LARGE SCALE GENOMIC DNA]</scope>
    <source>
        <strain evidence="3">RMSCC 3488</strain>
    </source>
</reference>
<feature type="region of interest" description="Disordered" evidence="1">
    <location>
        <begin position="1"/>
        <end position="65"/>
    </location>
</feature>